<organism evidence="1 2">
    <name type="scientific">Effrenium voratum</name>
    <dbReference type="NCBI Taxonomy" id="2562239"/>
    <lineage>
        <taxon>Eukaryota</taxon>
        <taxon>Sar</taxon>
        <taxon>Alveolata</taxon>
        <taxon>Dinophyceae</taxon>
        <taxon>Suessiales</taxon>
        <taxon>Symbiodiniaceae</taxon>
        <taxon>Effrenium</taxon>
    </lineage>
</organism>
<feature type="non-terminal residue" evidence="1">
    <location>
        <position position="1"/>
    </location>
</feature>
<gene>
    <name evidence="1" type="ORF">EVOR1521_LOCUS9958</name>
</gene>
<dbReference type="Proteomes" id="UP001178507">
    <property type="component" value="Unassembled WGS sequence"/>
</dbReference>
<comment type="caution">
    <text evidence="1">The sequence shown here is derived from an EMBL/GenBank/DDBJ whole genome shotgun (WGS) entry which is preliminary data.</text>
</comment>
<proteinExistence type="predicted"/>
<reference evidence="1" key="1">
    <citation type="submission" date="2023-08" db="EMBL/GenBank/DDBJ databases">
        <authorList>
            <person name="Chen Y."/>
            <person name="Shah S."/>
            <person name="Dougan E. K."/>
            <person name="Thang M."/>
            <person name="Chan C."/>
        </authorList>
    </citation>
    <scope>NUCLEOTIDE SEQUENCE</scope>
</reference>
<protein>
    <submittedName>
        <fullName evidence="1">Uncharacterized protein</fullName>
    </submittedName>
</protein>
<dbReference type="AlphaFoldDB" id="A0AA36I7R6"/>
<accession>A0AA36I7R6</accession>
<evidence type="ECO:0000313" key="2">
    <source>
        <dbReference type="Proteomes" id="UP001178507"/>
    </source>
</evidence>
<dbReference type="EMBL" id="CAUJNA010000923">
    <property type="protein sequence ID" value="CAJ1382617.1"/>
    <property type="molecule type" value="Genomic_DNA"/>
</dbReference>
<name>A0AA36I7R6_9DINO</name>
<sequence length="114" mass="13585">RMDRDRLQDVLTDECRFVQNYLLHILQCIQKNWLCQDLSEHVTMLKELEAEPHLRWMIAKYNDTVRRLFPPALEDSIHLLRQVCEQHAAEAQVLVDRACKLFRCNPLLSRNASR</sequence>
<evidence type="ECO:0000313" key="1">
    <source>
        <dbReference type="EMBL" id="CAJ1382617.1"/>
    </source>
</evidence>
<keyword evidence="2" id="KW-1185">Reference proteome</keyword>